<gene>
    <name evidence="1" type="ORF">DFP72DRAFT_1018347</name>
</gene>
<dbReference type="AlphaFoldDB" id="A0A8H6HFI7"/>
<evidence type="ECO:0008006" key="3">
    <source>
        <dbReference type="Google" id="ProtNLM"/>
    </source>
</evidence>
<evidence type="ECO:0000313" key="1">
    <source>
        <dbReference type="EMBL" id="KAF6744893.1"/>
    </source>
</evidence>
<sequence length="366" mass="40664">MDLPFQQHFNTNYVPEDYEVQDIKTLIRHRQVIVDRIDEEIRALTERRNAHADIIHKYSELVSPIRRLPAGILSTLFLASKARQEGSLTFAPSDMPAVVVFSHVCRQWRAIVLGMPLLWTSIHVLIPATDPLVTAWQARVELQLDKLNCWLSRSAACPLTVYLKASDTHNLVYGDNPELSNDQASARFMDILCSSSPRWKEVHFTIAINSPSFTFIRPLLCTSDEVPQLEKVHLDVLVAFEEPEITGNTFSILGAPSITSLKLTRLWDSPPSLPAQWSSLTTLSIGSGSNSIAGYGSPPSVRCNGNQVLKILQLCPNLVRFSVDAGIRADNWGFGVHEESPGEGKVSHLVLESLSIQGHSIPAWVT</sequence>
<name>A0A8H6HFI7_9AGAR</name>
<organism evidence="1 2">
    <name type="scientific">Ephemerocybe angulata</name>
    <dbReference type="NCBI Taxonomy" id="980116"/>
    <lineage>
        <taxon>Eukaryota</taxon>
        <taxon>Fungi</taxon>
        <taxon>Dikarya</taxon>
        <taxon>Basidiomycota</taxon>
        <taxon>Agaricomycotina</taxon>
        <taxon>Agaricomycetes</taxon>
        <taxon>Agaricomycetidae</taxon>
        <taxon>Agaricales</taxon>
        <taxon>Agaricineae</taxon>
        <taxon>Psathyrellaceae</taxon>
        <taxon>Ephemerocybe</taxon>
    </lineage>
</organism>
<accession>A0A8H6HFI7</accession>
<dbReference type="Proteomes" id="UP000521943">
    <property type="component" value="Unassembled WGS sequence"/>
</dbReference>
<protein>
    <recommendedName>
        <fullName evidence="3">F-box domain-containing protein</fullName>
    </recommendedName>
</protein>
<keyword evidence="2" id="KW-1185">Reference proteome</keyword>
<comment type="caution">
    <text evidence="1">The sequence shown here is derived from an EMBL/GenBank/DDBJ whole genome shotgun (WGS) entry which is preliminary data.</text>
</comment>
<proteinExistence type="predicted"/>
<dbReference type="OrthoDB" id="3365698at2759"/>
<evidence type="ECO:0000313" key="2">
    <source>
        <dbReference type="Proteomes" id="UP000521943"/>
    </source>
</evidence>
<dbReference type="EMBL" id="JACGCI010000112">
    <property type="protein sequence ID" value="KAF6744893.1"/>
    <property type="molecule type" value="Genomic_DNA"/>
</dbReference>
<reference evidence="1 2" key="1">
    <citation type="submission" date="2020-07" db="EMBL/GenBank/DDBJ databases">
        <title>Comparative genomics of pyrophilous fungi reveals a link between fire events and developmental genes.</title>
        <authorList>
            <consortium name="DOE Joint Genome Institute"/>
            <person name="Steindorff A.S."/>
            <person name="Carver A."/>
            <person name="Calhoun S."/>
            <person name="Stillman K."/>
            <person name="Liu H."/>
            <person name="Lipzen A."/>
            <person name="Pangilinan J."/>
            <person name="Labutti K."/>
            <person name="Bruns T.D."/>
            <person name="Grigoriev I.V."/>
        </authorList>
    </citation>
    <scope>NUCLEOTIDE SEQUENCE [LARGE SCALE GENOMIC DNA]</scope>
    <source>
        <strain evidence="1 2">CBS 144469</strain>
    </source>
</reference>